<gene>
    <name evidence="1" type="ORF">MRATA1EN22A_LOCUS13501</name>
</gene>
<evidence type="ECO:0000313" key="1">
    <source>
        <dbReference type="EMBL" id="CAN0196676.1"/>
    </source>
</evidence>
<dbReference type="Proteomes" id="UP001162501">
    <property type="component" value="Chromosome 23"/>
</dbReference>
<reference evidence="1" key="2">
    <citation type="submission" date="2025-03" db="EMBL/GenBank/DDBJ databases">
        <authorList>
            <consortium name="ELIXIR-Norway"/>
            <consortium name="Elixir Norway"/>
        </authorList>
    </citation>
    <scope>NUCLEOTIDE SEQUENCE</scope>
</reference>
<accession>A0AC59Z3J6</accession>
<dbReference type="EMBL" id="OX596107">
    <property type="protein sequence ID" value="CAN0196676.1"/>
    <property type="molecule type" value="Genomic_DNA"/>
</dbReference>
<sequence>MGSVLVLQNNLSPSISRMPGLVPQPDDVLEVLHTTPCTPALGHIPSHMARGSAPSCSKTLASLMWHRAITEEQGGEHRTTDMSCTDTDEILGFLPTSSFYLLMMSMGSIWSSWPTWRCPDKARRRFSPSLARVSVVRTVNRASYSSSIRDFPRLKFSSALKHPHSTLSMLPSSEAVCKNAALCGGMDVIDYKRGFVSAAFEQGCDTEGLCAASPCPNTAQHHEMALQLQQRFSRAHDVLVSGCQREAGTGQFCAWCSWGK</sequence>
<evidence type="ECO:0000313" key="2">
    <source>
        <dbReference type="Proteomes" id="UP001162501"/>
    </source>
</evidence>
<name>A0AC59Z3J6_RANTA</name>
<protein>
    <submittedName>
        <fullName evidence="1">Uncharacterized protein</fullName>
    </submittedName>
</protein>
<proteinExistence type="predicted"/>
<organism evidence="1 2">
    <name type="scientific">Rangifer tarandus platyrhynchus</name>
    <name type="common">Svalbard reindeer</name>
    <dbReference type="NCBI Taxonomy" id="3082113"/>
    <lineage>
        <taxon>Eukaryota</taxon>
        <taxon>Metazoa</taxon>
        <taxon>Chordata</taxon>
        <taxon>Craniata</taxon>
        <taxon>Vertebrata</taxon>
        <taxon>Euteleostomi</taxon>
        <taxon>Mammalia</taxon>
        <taxon>Eutheria</taxon>
        <taxon>Laurasiatheria</taxon>
        <taxon>Artiodactyla</taxon>
        <taxon>Ruminantia</taxon>
        <taxon>Pecora</taxon>
        <taxon>Cervidae</taxon>
        <taxon>Odocoileinae</taxon>
        <taxon>Rangifer</taxon>
    </lineage>
</organism>
<reference evidence="1" key="1">
    <citation type="submission" date="2023-05" db="EMBL/GenBank/DDBJ databases">
        <authorList>
            <consortium name="ELIXIR-Norway"/>
        </authorList>
    </citation>
    <scope>NUCLEOTIDE SEQUENCE</scope>
</reference>